<sequence>MKGKFVNKQNVQLKLKFQKNHPNSSIFLRPRGYPHIGRVKQNTRTSINIGPLFCSKLSE</sequence>
<evidence type="ECO:0000313" key="2">
    <source>
        <dbReference type="Proteomes" id="UP000824120"/>
    </source>
</evidence>
<dbReference type="AlphaFoldDB" id="A0A9J5ZFJ6"/>
<proteinExistence type="predicted"/>
<comment type="caution">
    <text evidence="1">The sequence shown here is derived from an EMBL/GenBank/DDBJ whole genome shotgun (WGS) entry which is preliminary data.</text>
</comment>
<dbReference type="EMBL" id="JACXVP010000004">
    <property type="protein sequence ID" value="KAG5611691.1"/>
    <property type="molecule type" value="Genomic_DNA"/>
</dbReference>
<accession>A0A9J5ZFJ6</accession>
<protein>
    <submittedName>
        <fullName evidence="1">Uncharacterized protein</fullName>
    </submittedName>
</protein>
<organism evidence="1 2">
    <name type="scientific">Solanum commersonii</name>
    <name type="common">Commerson's wild potato</name>
    <name type="synonym">Commerson's nightshade</name>
    <dbReference type="NCBI Taxonomy" id="4109"/>
    <lineage>
        <taxon>Eukaryota</taxon>
        <taxon>Viridiplantae</taxon>
        <taxon>Streptophyta</taxon>
        <taxon>Embryophyta</taxon>
        <taxon>Tracheophyta</taxon>
        <taxon>Spermatophyta</taxon>
        <taxon>Magnoliopsida</taxon>
        <taxon>eudicotyledons</taxon>
        <taxon>Gunneridae</taxon>
        <taxon>Pentapetalae</taxon>
        <taxon>asterids</taxon>
        <taxon>lamiids</taxon>
        <taxon>Solanales</taxon>
        <taxon>Solanaceae</taxon>
        <taxon>Solanoideae</taxon>
        <taxon>Solaneae</taxon>
        <taxon>Solanum</taxon>
    </lineage>
</organism>
<keyword evidence="2" id="KW-1185">Reference proteome</keyword>
<name>A0A9J5ZFJ6_SOLCO</name>
<gene>
    <name evidence="1" type="ORF">H5410_022972</name>
</gene>
<evidence type="ECO:0000313" key="1">
    <source>
        <dbReference type="EMBL" id="KAG5611691.1"/>
    </source>
</evidence>
<reference evidence="1 2" key="1">
    <citation type="submission" date="2020-09" db="EMBL/GenBank/DDBJ databases">
        <title>De no assembly of potato wild relative species, Solanum commersonii.</title>
        <authorList>
            <person name="Cho K."/>
        </authorList>
    </citation>
    <scope>NUCLEOTIDE SEQUENCE [LARGE SCALE GENOMIC DNA]</scope>
    <source>
        <strain evidence="1">LZ3.2</strain>
        <tissue evidence="1">Leaf</tissue>
    </source>
</reference>
<dbReference type="Proteomes" id="UP000824120">
    <property type="component" value="Chromosome 4"/>
</dbReference>